<proteinExistence type="predicted"/>
<dbReference type="EMBL" id="LLXI01001350">
    <property type="protein sequence ID" value="PKY53231.1"/>
    <property type="molecule type" value="Genomic_DNA"/>
</dbReference>
<dbReference type="AlphaFoldDB" id="A0A2I1H308"/>
<organism evidence="1 2">
    <name type="scientific">Rhizophagus irregularis</name>
    <dbReference type="NCBI Taxonomy" id="588596"/>
    <lineage>
        <taxon>Eukaryota</taxon>
        <taxon>Fungi</taxon>
        <taxon>Fungi incertae sedis</taxon>
        <taxon>Mucoromycota</taxon>
        <taxon>Glomeromycotina</taxon>
        <taxon>Glomeromycetes</taxon>
        <taxon>Glomerales</taxon>
        <taxon>Glomeraceae</taxon>
        <taxon>Rhizophagus</taxon>
    </lineage>
</organism>
<dbReference type="VEuPathDB" id="FungiDB:FUN_019359"/>
<name>A0A2I1H308_9GLOM</name>
<comment type="caution">
    <text evidence="1">The sequence shown here is derived from an EMBL/GenBank/DDBJ whole genome shotgun (WGS) entry which is preliminary data.</text>
</comment>
<dbReference type="VEuPathDB" id="FungiDB:RhiirFUN_012274"/>
<keyword evidence="2" id="KW-1185">Reference proteome</keyword>
<gene>
    <name evidence="1" type="ORF">RhiirA4_471329</name>
</gene>
<protein>
    <recommendedName>
        <fullName evidence="3">FAR1 domain-containing protein</fullName>
    </recommendedName>
</protein>
<dbReference type="Proteomes" id="UP000234323">
    <property type="component" value="Unassembled WGS sequence"/>
</dbReference>
<reference evidence="1 2" key="1">
    <citation type="submission" date="2015-10" db="EMBL/GenBank/DDBJ databases">
        <title>Genome analyses suggest a sexual origin of heterokaryosis in a supposedly ancient asexual fungus.</title>
        <authorList>
            <person name="Ropars J."/>
            <person name="Sedzielewska K."/>
            <person name="Noel J."/>
            <person name="Charron P."/>
            <person name="Farinelli L."/>
            <person name="Marton T."/>
            <person name="Kruger M."/>
            <person name="Pelin A."/>
            <person name="Brachmann A."/>
            <person name="Corradi N."/>
        </authorList>
    </citation>
    <scope>NUCLEOTIDE SEQUENCE [LARGE SCALE GENOMIC DNA]</scope>
    <source>
        <strain evidence="1 2">A4</strain>
    </source>
</reference>
<accession>A0A2I1H308</accession>
<sequence>MFYEVAPFMESSNINDNEEELVDDEAKSILGCYIGSLSSINSLIKIELETRFYSMEIATHFIEQYTFQNNFATFKHKSEKFSDNIYLQKKSIQMRVNSPIVTVMSFNNEHNHEISTDTVNFAATYKCFSEEIMEQIEFYIMYSRCDAGTIRNLLQLKYPDCVFLTQDLGNAIQRLNEKKN</sequence>
<evidence type="ECO:0008006" key="3">
    <source>
        <dbReference type="Google" id="ProtNLM"/>
    </source>
</evidence>
<dbReference type="VEuPathDB" id="FungiDB:RhiirA1_470051"/>
<evidence type="ECO:0000313" key="2">
    <source>
        <dbReference type="Proteomes" id="UP000234323"/>
    </source>
</evidence>
<evidence type="ECO:0000313" key="1">
    <source>
        <dbReference type="EMBL" id="PKY53231.1"/>
    </source>
</evidence>